<feature type="transmembrane region" description="Helical" evidence="1">
    <location>
        <begin position="30"/>
        <end position="49"/>
    </location>
</feature>
<reference evidence="3" key="1">
    <citation type="journal article" date="2019" name="Int. J. Syst. Evol. Microbiol.">
        <title>The Global Catalogue of Microorganisms (GCM) 10K type strain sequencing project: providing services to taxonomists for standard genome sequencing and annotation.</title>
        <authorList>
            <consortium name="The Broad Institute Genomics Platform"/>
            <consortium name="The Broad Institute Genome Sequencing Center for Infectious Disease"/>
            <person name="Wu L."/>
            <person name="Ma J."/>
        </authorList>
    </citation>
    <scope>NUCLEOTIDE SEQUENCE [LARGE SCALE GENOMIC DNA]</scope>
    <source>
        <strain evidence="3">KCTC 33676</strain>
    </source>
</reference>
<sequence length="294" mass="34357">MHEYVIIVYYILALIYIVLFRLVKRSPVKVAISLLIPYIGLLFAIWMHVSERGKPAVKVADWMKELEEEMRQERQSNPYIVSEDVQREINIVPLTEALSMSTPSVRRRLLLDALKNDAIKNVSLLEAAIENEDTETSHYAVTAVTSFRGQLMMEIQKLAVHYEQNKQDVTVLKQFASSLDTFLQSRFIDRSTRKQYQALYAEVLQRLIDTGEAEEKHFTHKIRNDIVLSNYADAREASERYLEQFPLSEEAYLLQLELYYVLRSKDEFDQTLHNLKASPIKLTNEALTTIRYWM</sequence>
<evidence type="ECO:0000313" key="2">
    <source>
        <dbReference type="EMBL" id="MFD2670721.1"/>
    </source>
</evidence>
<dbReference type="RefSeq" id="WP_379928145.1">
    <property type="nucleotide sequence ID" value="NZ_JBHUMM010000005.1"/>
</dbReference>
<feature type="transmembrane region" description="Helical" evidence="1">
    <location>
        <begin position="6"/>
        <end position="23"/>
    </location>
</feature>
<keyword evidence="1" id="KW-1133">Transmembrane helix</keyword>
<keyword evidence="1" id="KW-0812">Transmembrane</keyword>
<comment type="caution">
    <text evidence="2">The sequence shown here is derived from an EMBL/GenBank/DDBJ whole genome shotgun (WGS) entry which is preliminary data.</text>
</comment>
<organism evidence="2 3">
    <name type="scientific">Marinicrinis sediminis</name>
    <dbReference type="NCBI Taxonomy" id="1652465"/>
    <lineage>
        <taxon>Bacteria</taxon>
        <taxon>Bacillati</taxon>
        <taxon>Bacillota</taxon>
        <taxon>Bacilli</taxon>
        <taxon>Bacillales</taxon>
        <taxon>Paenibacillaceae</taxon>
    </lineage>
</organism>
<dbReference type="EMBL" id="JBHUMM010000005">
    <property type="protein sequence ID" value="MFD2670721.1"/>
    <property type="molecule type" value="Genomic_DNA"/>
</dbReference>
<accession>A0ABW5R7L8</accession>
<gene>
    <name evidence="2" type="ORF">ACFSUC_03740</name>
</gene>
<name>A0ABW5R7L8_9BACL</name>
<evidence type="ECO:0000313" key="3">
    <source>
        <dbReference type="Proteomes" id="UP001597497"/>
    </source>
</evidence>
<protein>
    <recommendedName>
        <fullName evidence="4">HEAT repeat domain-containing protein</fullName>
    </recommendedName>
</protein>
<keyword evidence="1" id="KW-0472">Membrane</keyword>
<evidence type="ECO:0008006" key="4">
    <source>
        <dbReference type="Google" id="ProtNLM"/>
    </source>
</evidence>
<dbReference type="Proteomes" id="UP001597497">
    <property type="component" value="Unassembled WGS sequence"/>
</dbReference>
<evidence type="ECO:0000256" key="1">
    <source>
        <dbReference type="SAM" id="Phobius"/>
    </source>
</evidence>
<proteinExistence type="predicted"/>
<keyword evidence="3" id="KW-1185">Reference proteome</keyword>